<sequence length="108" mass="12275">MSKKDEKGEKGKKDEEGKKDEKGEKGKKDEKDMRPMKILLILDNVWKDLELKTLGIPSKDDRGGCKLLLTTRDRGVLDRMASTKNFNMGTLNDEEAWSLFQKMAGNLS</sequence>
<reference evidence="2" key="1">
    <citation type="journal article" date="2023" name="G3 (Bethesda)">
        <title>Genome assembly and association tests identify interacting loci associated with vigor, precocity, and sex in interspecific pistachio rootstocks.</title>
        <authorList>
            <person name="Palmer W."/>
            <person name="Jacygrad E."/>
            <person name="Sagayaradj S."/>
            <person name="Cavanaugh K."/>
            <person name="Han R."/>
            <person name="Bertier L."/>
            <person name="Beede B."/>
            <person name="Kafkas S."/>
            <person name="Golino D."/>
            <person name="Preece J."/>
            <person name="Michelmore R."/>
        </authorList>
    </citation>
    <scope>NUCLEOTIDE SEQUENCE [LARGE SCALE GENOMIC DNA]</scope>
</reference>
<organism evidence="1 2">
    <name type="scientific">Pistacia atlantica</name>
    <dbReference type="NCBI Taxonomy" id="434234"/>
    <lineage>
        <taxon>Eukaryota</taxon>
        <taxon>Viridiplantae</taxon>
        <taxon>Streptophyta</taxon>
        <taxon>Embryophyta</taxon>
        <taxon>Tracheophyta</taxon>
        <taxon>Spermatophyta</taxon>
        <taxon>Magnoliopsida</taxon>
        <taxon>eudicotyledons</taxon>
        <taxon>Gunneridae</taxon>
        <taxon>Pentapetalae</taxon>
        <taxon>rosids</taxon>
        <taxon>malvids</taxon>
        <taxon>Sapindales</taxon>
        <taxon>Anacardiaceae</taxon>
        <taxon>Pistacia</taxon>
    </lineage>
</organism>
<evidence type="ECO:0000313" key="2">
    <source>
        <dbReference type="Proteomes" id="UP001164250"/>
    </source>
</evidence>
<gene>
    <name evidence="1" type="ORF">Patl1_24248</name>
</gene>
<accession>A0ACC1A1X9</accession>
<evidence type="ECO:0000313" key="1">
    <source>
        <dbReference type="EMBL" id="KAJ0080317.1"/>
    </source>
</evidence>
<keyword evidence="2" id="KW-1185">Reference proteome</keyword>
<comment type="caution">
    <text evidence="1">The sequence shown here is derived from an EMBL/GenBank/DDBJ whole genome shotgun (WGS) entry which is preliminary data.</text>
</comment>
<protein>
    <submittedName>
        <fullName evidence="1">Uncharacterized protein</fullName>
    </submittedName>
</protein>
<name>A0ACC1A1X9_9ROSI</name>
<proteinExistence type="predicted"/>
<dbReference type="Proteomes" id="UP001164250">
    <property type="component" value="Chromosome 13"/>
</dbReference>
<dbReference type="EMBL" id="CM047909">
    <property type="protein sequence ID" value="KAJ0080317.1"/>
    <property type="molecule type" value="Genomic_DNA"/>
</dbReference>